<gene>
    <name evidence="1" type="ORF">FA95DRAFT_1552359</name>
</gene>
<dbReference type="Proteomes" id="UP000814033">
    <property type="component" value="Unassembled WGS sequence"/>
</dbReference>
<evidence type="ECO:0000313" key="1">
    <source>
        <dbReference type="EMBL" id="KAI0053322.1"/>
    </source>
</evidence>
<protein>
    <submittedName>
        <fullName evidence="1">Uncharacterized protein</fullName>
    </submittedName>
</protein>
<reference evidence="1" key="1">
    <citation type="submission" date="2021-02" db="EMBL/GenBank/DDBJ databases">
        <authorList>
            <consortium name="DOE Joint Genome Institute"/>
            <person name="Ahrendt S."/>
            <person name="Looney B.P."/>
            <person name="Miyauchi S."/>
            <person name="Morin E."/>
            <person name="Drula E."/>
            <person name="Courty P.E."/>
            <person name="Chicoki N."/>
            <person name="Fauchery L."/>
            <person name="Kohler A."/>
            <person name="Kuo A."/>
            <person name="Labutti K."/>
            <person name="Pangilinan J."/>
            <person name="Lipzen A."/>
            <person name="Riley R."/>
            <person name="Andreopoulos W."/>
            <person name="He G."/>
            <person name="Johnson J."/>
            <person name="Barry K.W."/>
            <person name="Grigoriev I.V."/>
            <person name="Nagy L."/>
            <person name="Hibbett D."/>
            <person name="Henrissat B."/>
            <person name="Matheny P.B."/>
            <person name="Labbe J."/>
            <person name="Martin F."/>
        </authorList>
    </citation>
    <scope>NUCLEOTIDE SEQUENCE</scope>
    <source>
        <strain evidence="1">FP105234-sp</strain>
    </source>
</reference>
<dbReference type="EMBL" id="MU275840">
    <property type="protein sequence ID" value="KAI0053322.1"/>
    <property type="molecule type" value="Genomic_DNA"/>
</dbReference>
<name>A0ACB8SB03_9AGAM</name>
<organism evidence="1 2">
    <name type="scientific">Auriscalpium vulgare</name>
    <dbReference type="NCBI Taxonomy" id="40419"/>
    <lineage>
        <taxon>Eukaryota</taxon>
        <taxon>Fungi</taxon>
        <taxon>Dikarya</taxon>
        <taxon>Basidiomycota</taxon>
        <taxon>Agaricomycotina</taxon>
        <taxon>Agaricomycetes</taxon>
        <taxon>Russulales</taxon>
        <taxon>Auriscalpiaceae</taxon>
        <taxon>Auriscalpium</taxon>
    </lineage>
</organism>
<keyword evidence="2" id="KW-1185">Reference proteome</keyword>
<proteinExistence type="predicted"/>
<accession>A0ACB8SB03</accession>
<comment type="caution">
    <text evidence="1">The sequence shown here is derived from an EMBL/GenBank/DDBJ whole genome shotgun (WGS) entry which is preliminary data.</text>
</comment>
<evidence type="ECO:0000313" key="2">
    <source>
        <dbReference type="Proteomes" id="UP000814033"/>
    </source>
</evidence>
<sequence length="64" mass="6592">MPDSAVTSVHTAAHQDTPAARSTASIASAETAVNATTPQKPDALEKGSDILHVGWYGSTDEDDP</sequence>
<reference evidence="1" key="2">
    <citation type="journal article" date="2022" name="New Phytol.">
        <title>Evolutionary transition to the ectomycorrhizal habit in the genomes of a hyperdiverse lineage of mushroom-forming fungi.</title>
        <authorList>
            <person name="Looney B."/>
            <person name="Miyauchi S."/>
            <person name="Morin E."/>
            <person name="Drula E."/>
            <person name="Courty P.E."/>
            <person name="Kohler A."/>
            <person name="Kuo A."/>
            <person name="LaButti K."/>
            <person name="Pangilinan J."/>
            <person name="Lipzen A."/>
            <person name="Riley R."/>
            <person name="Andreopoulos W."/>
            <person name="He G."/>
            <person name="Johnson J."/>
            <person name="Nolan M."/>
            <person name="Tritt A."/>
            <person name="Barry K.W."/>
            <person name="Grigoriev I.V."/>
            <person name="Nagy L.G."/>
            <person name="Hibbett D."/>
            <person name="Henrissat B."/>
            <person name="Matheny P.B."/>
            <person name="Labbe J."/>
            <person name="Martin F.M."/>
        </authorList>
    </citation>
    <scope>NUCLEOTIDE SEQUENCE</scope>
    <source>
        <strain evidence="1">FP105234-sp</strain>
    </source>
</reference>